<dbReference type="EMBL" id="MLJW01000131">
    <property type="protein sequence ID" value="OIQ97527.1"/>
    <property type="molecule type" value="Genomic_DNA"/>
</dbReference>
<evidence type="ECO:0000259" key="1">
    <source>
        <dbReference type="Pfam" id="PF17775"/>
    </source>
</evidence>
<accession>A0A1J5S040</accession>
<sequence>MRSRYTAYVLGLEDYLLQTWHPDFRPVSLDLAENEQIKWLGLRVNQTALTSENTASVDFIARYKIRGKAERMHELSQFELIENHWYYLTGEMK</sequence>
<dbReference type="AlphaFoldDB" id="A0A1J5S040"/>
<dbReference type="Pfam" id="PF17775">
    <property type="entry name" value="YchJ_M-like"/>
    <property type="match status" value="1"/>
</dbReference>
<name>A0A1J5S040_9ZZZZ</name>
<dbReference type="InterPro" id="IPR048469">
    <property type="entry name" value="YchJ-like_M"/>
</dbReference>
<comment type="caution">
    <text evidence="2">The sequence shown here is derived from an EMBL/GenBank/DDBJ whole genome shotgun (WGS) entry which is preliminary data.</text>
</comment>
<dbReference type="InterPro" id="IPR032710">
    <property type="entry name" value="NTF2-like_dom_sf"/>
</dbReference>
<proteinExistence type="predicted"/>
<dbReference type="SUPFAM" id="SSF54427">
    <property type="entry name" value="NTF2-like"/>
    <property type="match status" value="1"/>
</dbReference>
<gene>
    <name evidence="2" type="ORF">GALL_204110</name>
</gene>
<dbReference type="Gene3D" id="3.10.450.50">
    <property type="match status" value="1"/>
</dbReference>
<protein>
    <recommendedName>
        <fullName evidence="1">YchJ-like middle NTF2-like domain-containing protein</fullName>
    </recommendedName>
</protein>
<feature type="domain" description="YchJ-like middle NTF2-like" evidence="1">
    <location>
        <begin position="1"/>
        <end position="90"/>
    </location>
</feature>
<evidence type="ECO:0000313" key="2">
    <source>
        <dbReference type="EMBL" id="OIQ97527.1"/>
    </source>
</evidence>
<organism evidence="2">
    <name type="scientific">mine drainage metagenome</name>
    <dbReference type="NCBI Taxonomy" id="410659"/>
    <lineage>
        <taxon>unclassified sequences</taxon>
        <taxon>metagenomes</taxon>
        <taxon>ecological metagenomes</taxon>
    </lineage>
</organism>
<reference evidence="2" key="1">
    <citation type="submission" date="2016-10" db="EMBL/GenBank/DDBJ databases">
        <title>Sequence of Gallionella enrichment culture.</title>
        <authorList>
            <person name="Poehlein A."/>
            <person name="Muehling M."/>
            <person name="Daniel R."/>
        </authorList>
    </citation>
    <scope>NUCLEOTIDE SEQUENCE</scope>
</reference>